<sequence>MDLVVSNVGCSILASIIYDIGKVCFDKFYVKQDKDSLHEIEKFVQDNFGVKYEMLYMSGQFNDFIQAPFFKDTIENYIIYKISGNYSGNLRKLKKNNKMIVEKDVIEFLTSHLLDDYHYGTVNVPSKTMIRHFFEDFLR</sequence>
<evidence type="ECO:0000313" key="2">
    <source>
        <dbReference type="Proteomes" id="UP000285865"/>
    </source>
</evidence>
<accession>A0A414ZH33</accession>
<dbReference type="Proteomes" id="UP000285865">
    <property type="component" value="Unassembled WGS sequence"/>
</dbReference>
<comment type="caution">
    <text evidence="1">The sequence shown here is derived from an EMBL/GenBank/DDBJ whole genome shotgun (WGS) entry which is preliminary data.</text>
</comment>
<reference evidence="1 2" key="1">
    <citation type="submission" date="2018-08" db="EMBL/GenBank/DDBJ databases">
        <title>A genome reference for cultivated species of the human gut microbiota.</title>
        <authorList>
            <person name="Zou Y."/>
            <person name="Xue W."/>
            <person name="Luo G."/>
        </authorList>
    </citation>
    <scope>NUCLEOTIDE SEQUENCE [LARGE SCALE GENOMIC DNA]</scope>
    <source>
        <strain evidence="1 2">AM16-11</strain>
    </source>
</reference>
<dbReference type="RefSeq" id="WP_118258207.1">
    <property type="nucleotide sequence ID" value="NZ_QRKN01000031.1"/>
</dbReference>
<organism evidence="1 2">
    <name type="scientific">Agathobacter rectalis</name>
    <dbReference type="NCBI Taxonomy" id="39491"/>
    <lineage>
        <taxon>Bacteria</taxon>
        <taxon>Bacillati</taxon>
        <taxon>Bacillota</taxon>
        <taxon>Clostridia</taxon>
        <taxon>Lachnospirales</taxon>
        <taxon>Lachnospiraceae</taxon>
        <taxon>Agathobacter</taxon>
    </lineage>
</organism>
<proteinExistence type="predicted"/>
<evidence type="ECO:0000313" key="1">
    <source>
        <dbReference type="EMBL" id="RHI16157.1"/>
    </source>
</evidence>
<name>A0A414ZH33_9FIRM</name>
<dbReference type="EMBL" id="QRKN01000031">
    <property type="protein sequence ID" value="RHI16157.1"/>
    <property type="molecule type" value="Genomic_DNA"/>
</dbReference>
<gene>
    <name evidence="1" type="ORF">DW172_16570</name>
</gene>
<protein>
    <submittedName>
        <fullName evidence="1">Uncharacterized protein</fullName>
    </submittedName>
</protein>
<dbReference type="AlphaFoldDB" id="A0A414ZH33"/>